<reference evidence="3" key="2">
    <citation type="submission" date="2020-05" db="EMBL/GenBank/DDBJ databases">
        <authorList>
            <person name="Kim H.-S."/>
            <person name="Proctor R.H."/>
            <person name="Brown D.W."/>
        </authorList>
    </citation>
    <scope>NUCLEOTIDE SEQUENCE</scope>
    <source>
        <strain evidence="3">NRRL 45417</strain>
    </source>
</reference>
<evidence type="ECO:0000313" key="3">
    <source>
        <dbReference type="EMBL" id="KAF4960097.1"/>
    </source>
</evidence>
<feature type="compositionally biased region" description="Low complexity" evidence="1">
    <location>
        <begin position="521"/>
        <end position="546"/>
    </location>
</feature>
<comment type="caution">
    <text evidence="3">The sequence shown here is derived from an EMBL/GenBank/DDBJ whole genome shotgun (WGS) entry which is preliminary data.</text>
</comment>
<evidence type="ECO:0000256" key="1">
    <source>
        <dbReference type="SAM" id="MobiDB-lite"/>
    </source>
</evidence>
<organism evidence="3 4">
    <name type="scientific">Fusarium gaditjirri</name>
    <dbReference type="NCBI Taxonomy" id="282569"/>
    <lineage>
        <taxon>Eukaryota</taxon>
        <taxon>Fungi</taxon>
        <taxon>Dikarya</taxon>
        <taxon>Ascomycota</taxon>
        <taxon>Pezizomycotina</taxon>
        <taxon>Sordariomycetes</taxon>
        <taxon>Hypocreomycetidae</taxon>
        <taxon>Hypocreales</taxon>
        <taxon>Nectriaceae</taxon>
        <taxon>Fusarium</taxon>
        <taxon>Fusarium nisikadoi species complex</taxon>
    </lineage>
</organism>
<gene>
    <name evidence="3" type="ORF">FGADI_1115</name>
</gene>
<proteinExistence type="predicted"/>
<feature type="compositionally biased region" description="Low complexity" evidence="1">
    <location>
        <begin position="846"/>
        <end position="860"/>
    </location>
</feature>
<feature type="region of interest" description="Disordered" evidence="1">
    <location>
        <begin position="748"/>
        <end position="775"/>
    </location>
</feature>
<feature type="region of interest" description="Disordered" evidence="1">
    <location>
        <begin position="285"/>
        <end position="444"/>
    </location>
</feature>
<feature type="compositionally biased region" description="Low complexity" evidence="1">
    <location>
        <begin position="427"/>
        <end position="444"/>
    </location>
</feature>
<name>A0A8H4TLK1_9HYPO</name>
<accession>A0A8H4TLK1</accession>
<dbReference type="OrthoDB" id="4850028at2759"/>
<feature type="region of interest" description="Disordered" evidence="1">
    <location>
        <begin position="480"/>
        <end position="500"/>
    </location>
</feature>
<feature type="compositionally biased region" description="Polar residues" evidence="1">
    <location>
        <begin position="836"/>
        <end position="845"/>
    </location>
</feature>
<feature type="region of interest" description="Disordered" evidence="1">
    <location>
        <begin position="512"/>
        <end position="572"/>
    </location>
</feature>
<dbReference type="EMBL" id="JABFAI010000026">
    <property type="protein sequence ID" value="KAF4960097.1"/>
    <property type="molecule type" value="Genomic_DNA"/>
</dbReference>
<evidence type="ECO:0000313" key="4">
    <source>
        <dbReference type="Proteomes" id="UP000604273"/>
    </source>
</evidence>
<sequence length="892" mass="91795">MMSNTVGRLVLFATFPLLTSGFTVTQDNDASGQSLARSIFTGQGLSVVNWDMTSASGSYGSFTDGPFGIGSGGILTTGLVSGAASGGDRDVDNGYGNNGEFDTYCGPNSKNALVLYAGVFVGAGYNGVQLEFILATEEDEGGQPDSIGLLAYTNNEYQLAVDSSGNRITAQSSVAKDPIAIRPPNSVTGYSRSTPPLIVTLPIPGDSQLDIYLSICDINNAGHDSALLIKGTACTDCELTPNGAEINYVKQTTTLDRGEQPYTSTIPASGTASGTFIYFVAPEETTTTTLEQPTSADTTTTAYESTETTTTDSTTATATTISGEFQSTSTEAAVTTQTTTEEPTTTVTNKSTELGTTTTTENPATTVESTSAKESTTVGQSTDINTSTDLGTTIEGTAKTTEEPTSTAESTLTEESTTAGQSTDANTSTELSTTVESTTTSDYSSITTTKVDELTTSSTDVSIASTVTTTDATGVVTTDTASTVATDSASQPTTATLSESTTVVLTSSTIVTTSKESVLQSDTTTATSSDSNTASWSSSETSSTSSGISNQATTSHASSSSSETSLPLSSTEISSIEISSSAAVSQGTSPTLSTHSEPCTTSASSLVSYTSASGSIDSSSVSVSTPASASSTGLPVSSSTGSIESVVTKPSSIHTTVYPVPYNSGEPEQSLVTTTVTTITYTIVNPYKPSELTVTEYCTTFSYQPCTRCAHQPIPSVSMTTQVVPCNGCGKQGENEVTVAVPCAAATEPASNDHPYKKPKLPKPQGSHQSGSLVQYAKPTSAGNHVVPGFNGTLTTAIRHAQPTAYGNEDSDAHHYSNPANGTPDQQQDNHEPSSPEVTSMNYGNPSLPSSHSGSTPTHHTTVSEVAIASGGRLQMNMFVFVSTFVGLVFIL</sequence>
<feature type="signal peptide" evidence="2">
    <location>
        <begin position="1"/>
        <end position="21"/>
    </location>
</feature>
<reference evidence="3" key="1">
    <citation type="journal article" date="2020" name="BMC Genomics">
        <title>Correction to: Identification and distribution of gene clusters required for synthesis of sphingolipid metabolism inhibitors in diverse species of the filamentous fungus Fusarium.</title>
        <authorList>
            <person name="Kim H.S."/>
            <person name="Lohmar J.M."/>
            <person name="Busman M."/>
            <person name="Brown D.W."/>
            <person name="Naumann T.A."/>
            <person name="Divon H.H."/>
            <person name="Lysoe E."/>
            <person name="Uhlig S."/>
            <person name="Proctor R.H."/>
        </authorList>
    </citation>
    <scope>NUCLEOTIDE SEQUENCE</scope>
    <source>
        <strain evidence="3">NRRL 45417</strain>
    </source>
</reference>
<feature type="compositionally biased region" description="Low complexity" evidence="1">
    <location>
        <begin position="285"/>
        <end position="370"/>
    </location>
</feature>
<feature type="compositionally biased region" description="Polar residues" evidence="1">
    <location>
        <begin position="633"/>
        <end position="643"/>
    </location>
</feature>
<feature type="region of interest" description="Disordered" evidence="1">
    <location>
        <begin position="620"/>
        <end position="643"/>
    </location>
</feature>
<feature type="region of interest" description="Disordered" evidence="1">
    <location>
        <begin position="805"/>
        <end position="860"/>
    </location>
</feature>
<feature type="compositionally biased region" description="Low complexity" evidence="1">
    <location>
        <begin position="397"/>
        <end position="419"/>
    </location>
</feature>
<feature type="compositionally biased region" description="Low complexity" evidence="1">
    <location>
        <begin position="620"/>
        <end position="632"/>
    </location>
</feature>
<keyword evidence="2" id="KW-0732">Signal</keyword>
<feature type="compositionally biased region" description="Low complexity" evidence="1">
    <location>
        <begin position="554"/>
        <end position="572"/>
    </location>
</feature>
<feature type="compositionally biased region" description="Polar residues" evidence="1">
    <location>
        <begin position="818"/>
        <end position="827"/>
    </location>
</feature>
<evidence type="ECO:0000256" key="2">
    <source>
        <dbReference type="SAM" id="SignalP"/>
    </source>
</evidence>
<feature type="compositionally biased region" description="Polar residues" evidence="1">
    <location>
        <begin position="372"/>
        <end position="395"/>
    </location>
</feature>
<protein>
    <submittedName>
        <fullName evidence="3">Uncharacterized protein</fullName>
    </submittedName>
</protein>
<dbReference type="Proteomes" id="UP000604273">
    <property type="component" value="Unassembled WGS sequence"/>
</dbReference>
<keyword evidence="4" id="KW-1185">Reference proteome</keyword>
<feature type="chain" id="PRO_5034089355" evidence="2">
    <location>
        <begin position="22"/>
        <end position="892"/>
    </location>
</feature>
<dbReference type="AlphaFoldDB" id="A0A8H4TLK1"/>